<dbReference type="PROSITE" id="PS51257">
    <property type="entry name" value="PROKAR_LIPOPROTEIN"/>
    <property type="match status" value="1"/>
</dbReference>
<name>A0ABW9ZTA7_9BACT</name>
<comment type="caution">
    <text evidence="3">The sequence shown here is derived from an EMBL/GenBank/DDBJ whole genome shotgun (WGS) entry which is preliminary data.</text>
</comment>
<evidence type="ECO:0000313" key="4">
    <source>
        <dbReference type="Proteomes" id="UP000753802"/>
    </source>
</evidence>
<dbReference type="RefSeq" id="WP_161816769.1">
    <property type="nucleotide sequence ID" value="NZ_JAACJS010000002.1"/>
</dbReference>
<dbReference type="Proteomes" id="UP000753802">
    <property type="component" value="Unassembled WGS sequence"/>
</dbReference>
<protein>
    <submittedName>
        <fullName evidence="3">Uncharacterized protein</fullName>
    </submittedName>
</protein>
<dbReference type="EMBL" id="JAACJS010000002">
    <property type="protein sequence ID" value="NCI48443.1"/>
    <property type="molecule type" value="Genomic_DNA"/>
</dbReference>
<proteinExistence type="predicted"/>
<reference evidence="3 4" key="1">
    <citation type="submission" date="2020-01" db="EMBL/GenBank/DDBJ databases">
        <title>Genome analysis.</title>
        <authorList>
            <person name="Wu S."/>
            <person name="Wang G."/>
        </authorList>
    </citation>
    <scope>NUCLEOTIDE SEQUENCE [LARGE SCALE GENOMIC DNA]</scope>
    <source>
        <strain evidence="3 4">SYL130</strain>
    </source>
</reference>
<gene>
    <name evidence="3" type="ORF">GWC95_00820</name>
</gene>
<feature type="chain" id="PRO_5046324746" evidence="2">
    <location>
        <begin position="19"/>
        <end position="422"/>
    </location>
</feature>
<organism evidence="3 4">
    <name type="scientific">Sediminibacterium roseum</name>
    <dbReference type="NCBI Taxonomy" id="1978412"/>
    <lineage>
        <taxon>Bacteria</taxon>
        <taxon>Pseudomonadati</taxon>
        <taxon>Bacteroidota</taxon>
        <taxon>Chitinophagia</taxon>
        <taxon>Chitinophagales</taxon>
        <taxon>Chitinophagaceae</taxon>
        <taxon>Sediminibacterium</taxon>
    </lineage>
</organism>
<evidence type="ECO:0000313" key="3">
    <source>
        <dbReference type="EMBL" id="NCI48443.1"/>
    </source>
</evidence>
<feature type="signal peptide" evidence="2">
    <location>
        <begin position="1"/>
        <end position="18"/>
    </location>
</feature>
<feature type="compositionally biased region" description="Gly residues" evidence="1">
    <location>
        <begin position="226"/>
        <end position="240"/>
    </location>
</feature>
<accession>A0ABW9ZTA7</accession>
<keyword evidence="4" id="KW-1185">Reference proteome</keyword>
<evidence type="ECO:0000256" key="1">
    <source>
        <dbReference type="SAM" id="MobiDB-lite"/>
    </source>
</evidence>
<evidence type="ECO:0000256" key="2">
    <source>
        <dbReference type="SAM" id="SignalP"/>
    </source>
</evidence>
<keyword evidence="2" id="KW-0732">Signal</keyword>
<feature type="region of interest" description="Disordered" evidence="1">
    <location>
        <begin position="220"/>
        <end position="252"/>
    </location>
</feature>
<sequence length="422" mass="46655">MPKKSLFFVFALCIIALASCKKQEIILNESYAQNPQFFSRNSNAAKNPLQRDFIDTIIGLIKVADLKTKFAGYVNEHYGTPDWNSSIRLSNANGMRSLVIPIVDPKNNVPLVMFAYQTAPGDILLRFIDRDTKQLRLPLHGNPDKKQFTQYTLKGLFTSLQKAVEVNRKEKEIATNATYIMTTTCWWYSIFYPDGALLIADAQCSTDVVMVEDDLYELTPAFPNGENGGGGGGSGGGGSGPSSHAPFPTECSADYSQQESDFNALLLDAEAFDQPEQPYMVEAAAGVQTKPWAGDWVCLKFSQSCRLRGHVSGEIKKIASSPDPLRTWAFKKIKYEGMQIEGWLFPGTTVSFTQGIATPSFTEDNAALYNYLSALMQVKFNVTYQFKPVGNCPIAADVIAVISVPISVPYVTRGAWALWDKY</sequence>